<dbReference type="EMBL" id="KL142392">
    <property type="protein sequence ID" value="KDR71508.1"/>
    <property type="molecule type" value="Genomic_DNA"/>
</dbReference>
<dbReference type="Proteomes" id="UP000027222">
    <property type="component" value="Unassembled WGS sequence"/>
</dbReference>
<evidence type="ECO:0000313" key="1">
    <source>
        <dbReference type="EMBL" id="KDR71508.1"/>
    </source>
</evidence>
<name>A0A067SXN8_GALM3</name>
<accession>A0A067SXN8</accession>
<dbReference type="OrthoDB" id="10587562at2759"/>
<dbReference type="AlphaFoldDB" id="A0A067SXN8"/>
<protein>
    <submittedName>
        <fullName evidence="1">Uncharacterized protein</fullName>
    </submittedName>
</protein>
<dbReference type="HOGENOM" id="CLU_2386308_0_0_1"/>
<proteinExistence type="predicted"/>
<keyword evidence="2" id="KW-1185">Reference proteome</keyword>
<gene>
    <name evidence="1" type="ORF">GALMADRAFT_229477</name>
</gene>
<evidence type="ECO:0000313" key="2">
    <source>
        <dbReference type="Proteomes" id="UP000027222"/>
    </source>
</evidence>
<sequence length="94" mass="10102">MALPYVPSSTIFKDLNSLNLVVYNIATAIWGANLCNSVATSISQGLTTAQIKTDYVLWGFISPDSAIKYRISCGVLSVAHLSNFSGNTLTVRIC</sequence>
<reference evidence="2" key="1">
    <citation type="journal article" date="2014" name="Proc. Natl. Acad. Sci. U.S.A.">
        <title>Extensive sampling of basidiomycete genomes demonstrates inadequacy of the white-rot/brown-rot paradigm for wood decay fungi.</title>
        <authorList>
            <person name="Riley R."/>
            <person name="Salamov A.A."/>
            <person name="Brown D.W."/>
            <person name="Nagy L.G."/>
            <person name="Floudas D."/>
            <person name="Held B.W."/>
            <person name="Levasseur A."/>
            <person name="Lombard V."/>
            <person name="Morin E."/>
            <person name="Otillar R."/>
            <person name="Lindquist E.A."/>
            <person name="Sun H."/>
            <person name="LaButti K.M."/>
            <person name="Schmutz J."/>
            <person name="Jabbour D."/>
            <person name="Luo H."/>
            <person name="Baker S.E."/>
            <person name="Pisabarro A.G."/>
            <person name="Walton J.D."/>
            <person name="Blanchette R.A."/>
            <person name="Henrissat B."/>
            <person name="Martin F."/>
            <person name="Cullen D."/>
            <person name="Hibbett D.S."/>
            <person name="Grigoriev I.V."/>
        </authorList>
    </citation>
    <scope>NUCLEOTIDE SEQUENCE [LARGE SCALE GENOMIC DNA]</scope>
    <source>
        <strain evidence="2">CBS 339.88</strain>
    </source>
</reference>
<organism evidence="1 2">
    <name type="scientific">Galerina marginata (strain CBS 339.88)</name>
    <dbReference type="NCBI Taxonomy" id="685588"/>
    <lineage>
        <taxon>Eukaryota</taxon>
        <taxon>Fungi</taxon>
        <taxon>Dikarya</taxon>
        <taxon>Basidiomycota</taxon>
        <taxon>Agaricomycotina</taxon>
        <taxon>Agaricomycetes</taxon>
        <taxon>Agaricomycetidae</taxon>
        <taxon>Agaricales</taxon>
        <taxon>Agaricineae</taxon>
        <taxon>Strophariaceae</taxon>
        <taxon>Galerina</taxon>
    </lineage>
</organism>